<evidence type="ECO:0000313" key="2">
    <source>
        <dbReference type="Proteomes" id="UP000241769"/>
    </source>
</evidence>
<gene>
    <name evidence="1" type="ORF">PROFUN_17059</name>
</gene>
<keyword evidence="2" id="KW-1185">Reference proteome</keyword>
<dbReference type="InParanoid" id="A0A2P6MMR0"/>
<evidence type="ECO:0000313" key="1">
    <source>
        <dbReference type="EMBL" id="PRP72983.1"/>
    </source>
</evidence>
<protein>
    <submittedName>
        <fullName evidence="1">Uncharacterized protein</fullName>
    </submittedName>
</protein>
<organism evidence="1 2">
    <name type="scientific">Planoprotostelium fungivorum</name>
    <dbReference type="NCBI Taxonomy" id="1890364"/>
    <lineage>
        <taxon>Eukaryota</taxon>
        <taxon>Amoebozoa</taxon>
        <taxon>Evosea</taxon>
        <taxon>Variosea</taxon>
        <taxon>Cavosteliida</taxon>
        <taxon>Cavosteliaceae</taxon>
        <taxon>Planoprotostelium</taxon>
    </lineage>
</organism>
<dbReference type="Proteomes" id="UP000241769">
    <property type="component" value="Unassembled WGS sequence"/>
</dbReference>
<feature type="non-terminal residue" evidence="1">
    <location>
        <position position="1"/>
    </location>
</feature>
<dbReference type="AlphaFoldDB" id="A0A2P6MMR0"/>
<dbReference type="EMBL" id="MDYQ01000719">
    <property type="protein sequence ID" value="PRP72983.1"/>
    <property type="molecule type" value="Genomic_DNA"/>
</dbReference>
<proteinExistence type="predicted"/>
<name>A0A2P6MMR0_9EUKA</name>
<comment type="caution">
    <text evidence="1">The sequence shown here is derived from an EMBL/GenBank/DDBJ whole genome shotgun (WGS) entry which is preliminary data.</text>
</comment>
<sequence>KPRNAAANTLCSIGHGVKKPPQQINHAGVVTADNIRKVKYDISPPITKTNSYMKLEYGAYAFLDAHNYVPPTTNLEKFGIMWGKHLCHQLSVFITNLRILCLQRLNMGMLVHEFISFKLNFKLAKSQQDGCKGYAVEAGLKNKRCLKPPDLKDNLCFWRCIAIALYESSCQGIQQVNSKQQREKAIALRDQYYSQCGQNTTDHVQVAVSLISVKHSI</sequence>
<reference evidence="1 2" key="1">
    <citation type="journal article" date="2018" name="Genome Biol. Evol.">
        <title>Multiple Roots of Fruiting Body Formation in Amoebozoa.</title>
        <authorList>
            <person name="Hillmann F."/>
            <person name="Forbes G."/>
            <person name="Novohradska S."/>
            <person name="Ferling I."/>
            <person name="Riege K."/>
            <person name="Groth M."/>
            <person name="Westermann M."/>
            <person name="Marz M."/>
            <person name="Spaller T."/>
            <person name="Winckler T."/>
            <person name="Schaap P."/>
            <person name="Glockner G."/>
        </authorList>
    </citation>
    <scope>NUCLEOTIDE SEQUENCE [LARGE SCALE GENOMIC DNA]</scope>
    <source>
        <strain evidence="1 2">Jena</strain>
    </source>
</reference>
<accession>A0A2P6MMR0</accession>